<evidence type="ECO:0000256" key="1">
    <source>
        <dbReference type="SAM" id="MobiDB-lite"/>
    </source>
</evidence>
<sequence>MHAARSSSLPWRSLASHSSRILAKHKQERRPLWSTGVDERVIRSRFSGSSLDPLNRPLMHRSRLVDPPREKLPGGWAPLIPLLLQLLREDGSGVHIGKLPPGEREREREKRGANNNFHYSRPQSPSQ</sequence>
<proteinExistence type="predicted"/>
<name>M7BL48_CHEMY</name>
<reference evidence="3" key="1">
    <citation type="journal article" date="2013" name="Nat. Genet.">
        <title>The draft genomes of soft-shell turtle and green sea turtle yield insights into the development and evolution of the turtle-specific body plan.</title>
        <authorList>
            <person name="Wang Z."/>
            <person name="Pascual-Anaya J."/>
            <person name="Zadissa A."/>
            <person name="Li W."/>
            <person name="Niimura Y."/>
            <person name="Huang Z."/>
            <person name="Li C."/>
            <person name="White S."/>
            <person name="Xiong Z."/>
            <person name="Fang D."/>
            <person name="Wang B."/>
            <person name="Ming Y."/>
            <person name="Chen Y."/>
            <person name="Zheng Y."/>
            <person name="Kuraku S."/>
            <person name="Pignatelli M."/>
            <person name="Herrero J."/>
            <person name="Beal K."/>
            <person name="Nozawa M."/>
            <person name="Li Q."/>
            <person name="Wang J."/>
            <person name="Zhang H."/>
            <person name="Yu L."/>
            <person name="Shigenobu S."/>
            <person name="Wang J."/>
            <person name="Liu J."/>
            <person name="Flicek P."/>
            <person name="Searle S."/>
            <person name="Wang J."/>
            <person name="Kuratani S."/>
            <person name="Yin Y."/>
            <person name="Aken B."/>
            <person name="Zhang G."/>
            <person name="Irie N."/>
        </authorList>
    </citation>
    <scope>NUCLEOTIDE SEQUENCE [LARGE SCALE GENOMIC DNA]</scope>
</reference>
<dbReference type="Proteomes" id="UP000031443">
    <property type="component" value="Unassembled WGS sequence"/>
</dbReference>
<feature type="region of interest" description="Disordered" evidence="1">
    <location>
        <begin position="92"/>
        <end position="127"/>
    </location>
</feature>
<organism evidence="2 3">
    <name type="scientific">Chelonia mydas</name>
    <name type="common">Green sea-turtle</name>
    <name type="synonym">Chelonia agassizi</name>
    <dbReference type="NCBI Taxonomy" id="8469"/>
    <lineage>
        <taxon>Eukaryota</taxon>
        <taxon>Metazoa</taxon>
        <taxon>Chordata</taxon>
        <taxon>Craniata</taxon>
        <taxon>Vertebrata</taxon>
        <taxon>Euteleostomi</taxon>
        <taxon>Archelosauria</taxon>
        <taxon>Testudinata</taxon>
        <taxon>Testudines</taxon>
        <taxon>Cryptodira</taxon>
        <taxon>Durocryptodira</taxon>
        <taxon>Americhelydia</taxon>
        <taxon>Chelonioidea</taxon>
        <taxon>Cheloniidae</taxon>
        <taxon>Chelonia</taxon>
    </lineage>
</organism>
<feature type="compositionally biased region" description="Polar residues" evidence="1">
    <location>
        <begin position="113"/>
        <end position="127"/>
    </location>
</feature>
<feature type="compositionally biased region" description="Basic and acidic residues" evidence="1">
    <location>
        <begin position="101"/>
        <end position="112"/>
    </location>
</feature>
<accession>M7BL48</accession>
<evidence type="ECO:0000313" key="3">
    <source>
        <dbReference type="Proteomes" id="UP000031443"/>
    </source>
</evidence>
<evidence type="ECO:0000313" key="2">
    <source>
        <dbReference type="EMBL" id="EMP28907.1"/>
    </source>
</evidence>
<keyword evidence="3" id="KW-1185">Reference proteome</keyword>
<protein>
    <submittedName>
        <fullName evidence="2">Uncharacterized protein</fullName>
    </submittedName>
</protein>
<gene>
    <name evidence="2" type="ORF">UY3_13935</name>
</gene>
<dbReference type="EMBL" id="KB559790">
    <property type="protein sequence ID" value="EMP28907.1"/>
    <property type="molecule type" value="Genomic_DNA"/>
</dbReference>
<dbReference type="AlphaFoldDB" id="M7BL48"/>